<dbReference type="InterPro" id="IPR025662">
    <property type="entry name" value="Sigma_54_int_dom_ATP-bd_1"/>
</dbReference>
<organism evidence="3 4">
    <name type="scientific">Elysia crispata</name>
    <name type="common">lettuce slug</name>
    <dbReference type="NCBI Taxonomy" id="231223"/>
    <lineage>
        <taxon>Eukaryota</taxon>
        <taxon>Metazoa</taxon>
        <taxon>Spiralia</taxon>
        <taxon>Lophotrochozoa</taxon>
        <taxon>Mollusca</taxon>
        <taxon>Gastropoda</taxon>
        <taxon>Heterobranchia</taxon>
        <taxon>Euthyneura</taxon>
        <taxon>Panpulmonata</taxon>
        <taxon>Sacoglossa</taxon>
        <taxon>Placobranchoidea</taxon>
        <taxon>Plakobranchidae</taxon>
        <taxon>Elysia</taxon>
    </lineage>
</organism>
<dbReference type="PRINTS" id="PR00449">
    <property type="entry name" value="RASTRNSFRMNG"/>
</dbReference>
<evidence type="ECO:0000313" key="4">
    <source>
        <dbReference type="Proteomes" id="UP001283361"/>
    </source>
</evidence>
<gene>
    <name evidence="3" type="ORF">RRG08_023145</name>
</gene>
<dbReference type="InterPro" id="IPR027417">
    <property type="entry name" value="P-loop_NTPase"/>
</dbReference>
<dbReference type="InterPro" id="IPR001806">
    <property type="entry name" value="Small_GTPase"/>
</dbReference>
<dbReference type="PROSITE" id="PS00675">
    <property type="entry name" value="SIGMA54_INTERACT_1"/>
    <property type="match status" value="1"/>
</dbReference>
<dbReference type="GO" id="GO:0005525">
    <property type="term" value="F:GTP binding"/>
    <property type="evidence" value="ECO:0007669"/>
    <property type="project" value="UniProtKB-KW"/>
</dbReference>
<sequence>MFKKIQRGVNPKINSEVVNKTYVPLMRGHLSVVTNKMADIDKVKVLVVGDSGVGKTSLVHLICHDELCPAPSATIGCSVEVKLHEYRAGTPAERDFFVELWDIGGAASHANSRSIFYHQVHGIILVHDLTNRKSHQNLRKWLAETLSKDEVKSNSGYSYDPEQFAGNQVPILVIGTKADSAESLRERNALRPSSIADECSADEFSLDNLQVKSLAPGSTNAVKLSKFFDKVVERKVASFQAHHSAPQVRRYRKNSHND</sequence>
<keyword evidence="2" id="KW-0342">GTP-binding</keyword>
<proteinExistence type="predicted"/>
<dbReference type="Proteomes" id="UP001283361">
    <property type="component" value="Unassembled WGS sequence"/>
</dbReference>
<dbReference type="GO" id="GO:0003924">
    <property type="term" value="F:GTPase activity"/>
    <property type="evidence" value="ECO:0007669"/>
    <property type="project" value="InterPro"/>
</dbReference>
<dbReference type="AlphaFoldDB" id="A0AAE0XMV3"/>
<dbReference type="PANTHER" id="PTHR24073">
    <property type="entry name" value="DRAB5-RELATED"/>
    <property type="match status" value="1"/>
</dbReference>
<dbReference type="SMART" id="SM00174">
    <property type="entry name" value="RHO"/>
    <property type="match status" value="1"/>
</dbReference>
<accession>A0AAE0XMV3</accession>
<keyword evidence="4" id="KW-1185">Reference proteome</keyword>
<dbReference type="EMBL" id="JAWDGP010008026">
    <property type="protein sequence ID" value="KAK3696952.1"/>
    <property type="molecule type" value="Genomic_DNA"/>
</dbReference>
<dbReference type="Pfam" id="PF08477">
    <property type="entry name" value="Roc"/>
    <property type="match status" value="1"/>
</dbReference>
<dbReference type="Gene3D" id="3.40.50.300">
    <property type="entry name" value="P-loop containing nucleotide triphosphate hydrolases"/>
    <property type="match status" value="1"/>
</dbReference>
<evidence type="ECO:0008006" key="5">
    <source>
        <dbReference type="Google" id="ProtNLM"/>
    </source>
</evidence>
<evidence type="ECO:0000313" key="3">
    <source>
        <dbReference type="EMBL" id="KAK3696952.1"/>
    </source>
</evidence>
<evidence type="ECO:0000256" key="1">
    <source>
        <dbReference type="ARBA" id="ARBA00022741"/>
    </source>
</evidence>
<comment type="caution">
    <text evidence="3">The sequence shown here is derived from an EMBL/GenBank/DDBJ whole genome shotgun (WGS) entry which is preliminary data.</text>
</comment>
<dbReference type="SUPFAM" id="SSF52540">
    <property type="entry name" value="P-loop containing nucleoside triphosphate hydrolases"/>
    <property type="match status" value="1"/>
</dbReference>
<dbReference type="SMART" id="SM00175">
    <property type="entry name" value="RAB"/>
    <property type="match status" value="1"/>
</dbReference>
<reference evidence="3" key="1">
    <citation type="journal article" date="2023" name="G3 (Bethesda)">
        <title>A reference genome for the long-term kleptoplast-retaining sea slug Elysia crispata morphotype clarki.</title>
        <authorList>
            <person name="Eastman K.E."/>
            <person name="Pendleton A.L."/>
            <person name="Shaikh M.A."/>
            <person name="Suttiyut T."/>
            <person name="Ogas R."/>
            <person name="Tomko P."/>
            <person name="Gavelis G."/>
            <person name="Widhalm J.R."/>
            <person name="Wisecaver J.H."/>
        </authorList>
    </citation>
    <scope>NUCLEOTIDE SEQUENCE</scope>
    <source>
        <strain evidence="3">ECLA1</strain>
    </source>
</reference>
<name>A0AAE0XMV3_9GAST</name>
<keyword evidence="1" id="KW-0547">Nucleotide-binding</keyword>
<protein>
    <recommendedName>
        <fullName evidence="5">Rab-like protein 3</fullName>
    </recommendedName>
</protein>
<evidence type="ECO:0000256" key="2">
    <source>
        <dbReference type="ARBA" id="ARBA00023134"/>
    </source>
</evidence>
<dbReference type="PROSITE" id="PS51419">
    <property type="entry name" value="RAB"/>
    <property type="match status" value="1"/>
</dbReference>